<keyword evidence="1" id="KW-0732">Signal</keyword>
<dbReference type="OrthoDB" id="5125560at2"/>
<keyword evidence="3" id="KW-1185">Reference proteome</keyword>
<dbReference type="STRING" id="150121.SAMN06296010_1613"/>
<protein>
    <recommendedName>
        <fullName evidence="4">Secreted protein</fullName>
    </recommendedName>
</protein>
<name>A0A1X7JN25_9MICO</name>
<evidence type="ECO:0000313" key="2">
    <source>
        <dbReference type="EMBL" id="SMG29620.1"/>
    </source>
</evidence>
<organism evidence="2 3">
    <name type="scientific">Agreia pratensis</name>
    <dbReference type="NCBI Taxonomy" id="150121"/>
    <lineage>
        <taxon>Bacteria</taxon>
        <taxon>Bacillati</taxon>
        <taxon>Actinomycetota</taxon>
        <taxon>Actinomycetes</taxon>
        <taxon>Micrococcales</taxon>
        <taxon>Microbacteriaceae</taxon>
        <taxon>Agreia</taxon>
    </lineage>
</organism>
<evidence type="ECO:0000313" key="3">
    <source>
        <dbReference type="Proteomes" id="UP000193244"/>
    </source>
</evidence>
<feature type="chain" id="PRO_5039169972" description="Secreted protein" evidence="1">
    <location>
        <begin position="23"/>
        <end position="227"/>
    </location>
</feature>
<evidence type="ECO:0000256" key="1">
    <source>
        <dbReference type="SAM" id="SignalP"/>
    </source>
</evidence>
<evidence type="ECO:0008006" key="4">
    <source>
        <dbReference type="Google" id="ProtNLM"/>
    </source>
</evidence>
<dbReference type="RefSeq" id="WP_085484722.1">
    <property type="nucleotide sequence ID" value="NZ_FXAY01000002.1"/>
</dbReference>
<reference evidence="3" key="1">
    <citation type="submission" date="2017-04" db="EMBL/GenBank/DDBJ databases">
        <authorList>
            <person name="Varghese N."/>
            <person name="Submissions S."/>
        </authorList>
    </citation>
    <scope>NUCLEOTIDE SEQUENCE [LARGE SCALE GENOMIC DNA]</scope>
    <source>
        <strain evidence="3">VKM Ac-2510</strain>
    </source>
</reference>
<feature type="signal peptide" evidence="1">
    <location>
        <begin position="1"/>
        <end position="22"/>
    </location>
</feature>
<proteinExistence type="predicted"/>
<dbReference type="Proteomes" id="UP000193244">
    <property type="component" value="Unassembled WGS sequence"/>
</dbReference>
<dbReference type="EMBL" id="FXAY01000002">
    <property type="protein sequence ID" value="SMG29620.1"/>
    <property type="molecule type" value="Genomic_DNA"/>
</dbReference>
<gene>
    <name evidence="2" type="ORF">SAMN06296010_1613</name>
</gene>
<accession>A0A1X7JN25</accession>
<sequence length="227" mass="23909">MFTLSKTAKMSPRLLLASVAVAAVASLGFVLSVPADMAFAAEKTPQSAVEQSIERGSLMTDLQSGAITDAQLEAAASTGITVNGHHIDNWIDLTPAQQQQADSAQAQLEADPALKAEAYDDLKGSVIATPSAPAADPSGITEDKHWWNRFIPSDHWFHISGAVVKWIVVSGAAIGAASLCGTFDLSKVSCALVGVFLAGGSQLIGGWNCERNGLWIDLPYIWKSNCN</sequence>
<dbReference type="AlphaFoldDB" id="A0A1X7JN25"/>